<accession>A0A504J148</accession>
<dbReference type="SMART" id="SM00850">
    <property type="entry name" value="LytTR"/>
    <property type="match status" value="1"/>
</dbReference>
<dbReference type="Gene3D" id="2.40.50.1020">
    <property type="entry name" value="LytTr DNA-binding domain"/>
    <property type="match status" value="1"/>
</dbReference>
<reference evidence="4 5" key="1">
    <citation type="submission" date="2019-06" db="EMBL/GenBank/DDBJ databases">
        <authorList>
            <person name="Meng X."/>
        </authorList>
    </citation>
    <scope>NUCLEOTIDE SEQUENCE [LARGE SCALE GENOMIC DNA]</scope>
    <source>
        <strain evidence="4 5">M625</strain>
    </source>
</reference>
<dbReference type="OrthoDB" id="2168082at2"/>
<comment type="caution">
    <text evidence="4">The sequence shown here is derived from an EMBL/GenBank/DDBJ whole genome shotgun (WGS) entry which is preliminary data.</text>
</comment>
<organism evidence="4 5">
    <name type="scientific">Aquimarina algicola</name>
    <dbReference type="NCBI Taxonomy" id="2589995"/>
    <lineage>
        <taxon>Bacteria</taxon>
        <taxon>Pseudomonadati</taxon>
        <taxon>Bacteroidota</taxon>
        <taxon>Flavobacteriia</taxon>
        <taxon>Flavobacteriales</taxon>
        <taxon>Flavobacteriaceae</taxon>
        <taxon>Aquimarina</taxon>
    </lineage>
</organism>
<feature type="domain" description="Response regulatory" evidence="2">
    <location>
        <begin position="3"/>
        <end position="114"/>
    </location>
</feature>
<evidence type="ECO:0000259" key="3">
    <source>
        <dbReference type="PROSITE" id="PS50930"/>
    </source>
</evidence>
<dbReference type="Proteomes" id="UP000315540">
    <property type="component" value="Unassembled WGS sequence"/>
</dbReference>
<dbReference type="InterPro" id="IPR007492">
    <property type="entry name" value="LytTR_DNA-bd_dom"/>
</dbReference>
<dbReference type="SMART" id="SM00448">
    <property type="entry name" value="REC"/>
    <property type="match status" value="1"/>
</dbReference>
<feature type="domain" description="HTH LytTR-type" evidence="3">
    <location>
        <begin position="136"/>
        <end position="234"/>
    </location>
</feature>
<dbReference type="RefSeq" id="WP_140596997.1">
    <property type="nucleotide sequence ID" value="NZ_VFWZ01000009.1"/>
</dbReference>
<dbReference type="GO" id="GO:0003677">
    <property type="term" value="F:DNA binding"/>
    <property type="evidence" value="ECO:0007669"/>
    <property type="project" value="InterPro"/>
</dbReference>
<dbReference type="Pfam" id="PF04397">
    <property type="entry name" value="LytTR"/>
    <property type="match status" value="1"/>
</dbReference>
<evidence type="ECO:0000259" key="2">
    <source>
        <dbReference type="PROSITE" id="PS50110"/>
    </source>
</evidence>
<dbReference type="Pfam" id="PF00072">
    <property type="entry name" value="Response_reg"/>
    <property type="match status" value="1"/>
</dbReference>
<dbReference type="InterPro" id="IPR011006">
    <property type="entry name" value="CheY-like_superfamily"/>
</dbReference>
<dbReference type="Gene3D" id="3.40.50.2300">
    <property type="match status" value="1"/>
</dbReference>
<keyword evidence="1" id="KW-0597">Phosphoprotein</keyword>
<dbReference type="PROSITE" id="PS50110">
    <property type="entry name" value="RESPONSE_REGULATORY"/>
    <property type="match status" value="1"/>
</dbReference>
<dbReference type="PANTHER" id="PTHR37299:SF1">
    <property type="entry name" value="STAGE 0 SPORULATION PROTEIN A HOMOLOG"/>
    <property type="match status" value="1"/>
</dbReference>
<evidence type="ECO:0000313" key="4">
    <source>
        <dbReference type="EMBL" id="TPN82172.1"/>
    </source>
</evidence>
<gene>
    <name evidence="4" type="ORF">FHK87_22370</name>
</gene>
<dbReference type="PANTHER" id="PTHR37299">
    <property type="entry name" value="TRANSCRIPTIONAL REGULATOR-RELATED"/>
    <property type="match status" value="1"/>
</dbReference>
<name>A0A504J148_9FLAO</name>
<sequence length="244" mass="28896">MIRCVVIDDEPLARECINNYITEIEFLEQVGEGTNPVELSNILNQKKVDLIFLDIQMPKINGIDFLRDTPNLPMVILTTAYPSYALEGYDLDVLDYLLKPITLQRFIKSVNKANDFFQLQNASNKSMVENHSDDYFFIKCDQKFEKIYFDDILFVQALQNYVSIYTYNRKYISLIPLKNVEQKLKDKYFIRTHKSYIVSIPKIKSIENHEIIIDSSRIPISRHYRKEVKEKVLHEKLWRNDVKE</sequence>
<dbReference type="SUPFAM" id="SSF52172">
    <property type="entry name" value="CheY-like"/>
    <property type="match status" value="1"/>
</dbReference>
<dbReference type="AlphaFoldDB" id="A0A504J148"/>
<evidence type="ECO:0000256" key="1">
    <source>
        <dbReference type="PROSITE-ProRule" id="PRU00169"/>
    </source>
</evidence>
<dbReference type="InterPro" id="IPR001789">
    <property type="entry name" value="Sig_transdc_resp-reg_receiver"/>
</dbReference>
<dbReference type="InterPro" id="IPR046947">
    <property type="entry name" value="LytR-like"/>
</dbReference>
<evidence type="ECO:0000313" key="5">
    <source>
        <dbReference type="Proteomes" id="UP000315540"/>
    </source>
</evidence>
<dbReference type="PROSITE" id="PS50930">
    <property type="entry name" value="HTH_LYTTR"/>
    <property type="match status" value="1"/>
</dbReference>
<proteinExistence type="predicted"/>
<feature type="modified residue" description="4-aspartylphosphate" evidence="1">
    <location>
        <position position="54"/>
    </location>
</feature>
<protein>
    <submittedName>
        <fullName evidence="4">Response regulator transcription factor</fullName>
    </submittedName>
</protein>
<keyword evidence="5" id="KW-1185">Reference proteome</keyword>
<dbReference type="EMBL" id="VFWZ01000009">
    <property type="protein sequence ID" value="TPN82172.1"/>
    <property type="molecule type" value="Genomic_DNA"/>
</dbReference>
<dbReference type="GO" id="GO:0000156">
    <property type="term" value="F:phosphorelay response regulator activity"/>
    <property type="evidence" value="ECO:0007669"/>
    <property type="project" value="InterPro"/>
</dbReference>